<evidence type="ECO:0000259" key="1">
    <source>
        <dbReference type="Pfam" id="PF13701"/>
    </source>
</evidence>
<dbReference type="AlphaFoldDB" id="Q55076"/>
<dbReference type="NCBIfam" id="NF033539">
    <property type="entry name" value="transpos_IS1380"/>
    <property type="match status" value="1"/>
</dbReference>
<evidence type="ECO:0000313" key="2">
    <source>
        <dbReference type="EMBL" id="AAA96052.1"/>
    </source>
</evidence>
<dbReference type="InterPro" id="IPR047960">
    <property type="entry name" value="Transpos_IS1380"/>
</dbReference>
<dbReference type="SUPFAM" id="SSF53098">
    <property type="entry name" value="Ribonuclease H-like"/>
    <property type="match status" value="1"/>
</dbReference>
<reference evidence="2" key="1">
    <citation type="journal article" date="1997" name="Plasmid">
        <title>Cloning and sequence analysis of a novel insertion element from plasmids harbored by the carbofuran-degrading bacterium, Sphingomonas sp. CFO6.</title>
        <authorList>
            <person name="Feng X."/>
            <person name="Ou L.T."/>
            <person name="Ogram A."/>
        </authorList>
    </citation>
    <scope>NUCLEOTIDE SEQUENCE</scope>
    <source>
        <strain evidence="2">CFO6</strain>
    </source>
</reference>
<dbReference type="Pfam" id="PF13701">
    <property type="entry name" value="DDE_Tnp_1_4"/>
    <property type="match status" value="1"/>
</dbReference>
<proteinExistence type="predicted"/>
<sequence length="457" mass="50203">MPRATPAMNDDIASSFGFPAVGRKKITAAFDGGRLTSDGGVLLLAQGRARDGDLAAPGRVVLTIPRDPARVIHRLDEILRARVFAIACGYEDADDLDALRDDPGFRLALGKLPESGAGLASQPTMSRWENAPTTRELASMMAAMIDIYCASYPAPPTAVTLDIDDTCDVVHGYQQLSFWNGHHGERCFLPIHIYDTATGRPVAMLLRTGKTPSGKEAAGHIRRLVRHLRRNWPDTHITIRGDGHYGRPEVMAYCDAARVDYVFGLPTNSALRADPAIVAVADACAVKRAQRQCPVLRNYAETRYGAKTWKCQRRVVARIEASTLGMDIRYVVTSLATGSAEHIYDTLYCARGQAENLIKRHKSQLASDRTSCRSANANQMRLILHTAAYWLLWRIQQAMPRTAALASAEFTTLRLRLLKVAARVVESASRIRIAFASACPDADLFRALVLRLKPAPT</sequence>
<protein>
    <submittedName>
        <fullName evidence="2">Putative transposase</fullName>
    </submittedName>
</protein>
<dbReference type="InterPro" id="IPR012337">
    <property type="entry name" value="RNaseH-like_sf"/>
</dbReference>
<dbReference type="EMBL" id="U50714">
    <property type="protein sequence ID" value="AAA96052.1"/>
    <property type="molecule type" value="Genomic_DNA"/>
</dbReference>
<dbReference type="InterPro" id="IPR025668">
    <property type="entry name" value="Tnp_DDE_dom"/>
</dbReference>
<feature type="domain" description="Transposase DDE" evidence="1">
    <location>
        <begin position="18"/>
        <end position="455"/>
    </location>
</feature>
<accession>Q55076</accession>
<organism evidence="2">
    <name type="scientific">Sphingomonas sp. CFO6</name>
    <dbReference type="NCBI Taxonomy" id="47020"/>
    <lineage>
        <taxon>Bacteria</taxon>
        <taxon>Pseudomonadati</taxon>
        <taxon>Pseudomonadota</taxon>
        <taxon>Alphaproteobacteria</taxon>
        <taxon>Sphingomonadales</taxon>
        <taxon>Sphingomonadaceae</taxon>
        <taxon>Sphingomonas</taxon>
    </lineage>
</organism>
<name>Q55076_9SPHN</name>